<keyword evidence="2" id="KW-1185">Reference proteome</keyword>
<name>A0A840SJQ1_9RHOB</name>
<evidence type="ECO:0000313" key="1">
    <source>
        <dbReference type="EMBL" id="MBB5222147.1"/>
    </source>
</evidence>
<comment type="caution">
    <text evidence="1">The sequence shown here is derived from an EMBL/GenBank/DDBJ whole genome shotgun (WGS) entry which is preliminary data.</text>
</comment>
<dbReference type="Proteomes" id="UP000549457">
    <property type="component" value="Unassembled WGS sequence"/>
</dbReference>
<gene>
    <name evidence="1" type="ORF">HNP73_002083</name>
</gene>
<dbReference type="AlphaFoldDB" id="A0A840SJQ1"/>
<proteinExistence type="predicted"/>
<dbReference type="EMBL" id="JACHFM010000002">
    <property type="protein sequence ID" value="MBB5222147.1"/>
    <property type="molecule type" value="Genomic_DNA"/>
</dbReference>
<organism evidence="1 2">
    <name type="scientific">Amaricoccus macauensis</name>
    <dbReference type="NCBI Taxonomy" id="57001"/>
    <lineage>
        <taxon>Bacteria</taxon>
        <taxon>Pseudomonadati</taxon>
        <taxon>Pseudomonadota</taxon>
        <taxon>Alphaproteobacteria</taxon>
        <taxon>Rhodobacterales</taxon>
        <taxon>Paracoccaceae</taxon>
        <taxon>Amaricoccus</taxon>
    </lineage>
</organism>
<dbReference type="RefSeq" id="WP_184148560.1">
    <property type="nucleotide sequence ID" value="NZ_JACHFM010000002.1"/>
</dbReference>
<dbReference type="Gene3D" id="1.10.1660.10">
    <property type="match status" value="1"/>
</dbReference>
<sequence length="111" mass="12194">MRLYSETEVVARVEGMTVTRLRAFVAAECVRPSEAEGHVGYAEADLARLRLAAELAQDFELDPHASAMVLSLVDQIHGLRLALRRLGEAVGEEPDEIRTRVRARLRGPGAS</sequence>
<reference evidence="1 2" key="1">
    <citation type="submission" date="2020-08" db="EMBL/GenBank/DDBJ databases">
        <title>Genomic Encyclopedia of Type Strains, Phase IV (KMG-IV): sequencing the most valuable type-strain genomes for metagenomic binning, comparative biology and taxonomic classification.</title>
        <authorList>
            <person name="Goeker M."/>
        </authorList>
    </citation>
    <scope>NUCLEOTIDE SEQUENCE [LARGE SCALE GENOMIC DNA]</scope>
    <source>
        <strain evidence="1 2">DSM 101730</strain>
    </source>
</reference>
<protein>
    <submittedName>
        <fullName evidence="1">Chaperone modulatory protein CbpM</fullName>
    </submittedName>
</protein>
<accession>A0A840SJQ1</accession>
<evidence type="ECO:0000313" key="2">
    <source>
        <dbReference type="Proteomes" id="UP000549457"/>
    </source>
</evidence>